<gene>
    <name evidence="2" type="ORF">K1X11_019710</name>
</gene>
<dbReference type="Proteomes" id="UP000738431">
    <property type="component" value="Chromosome"/>
</dbReference>
<keyword evidence="3" id="KW-1185">Reference proteome</keyword>
<dbReference type="InterPro" id="IPR002372">
    <property type="entry name" value="PQQ_rpt_dom"/>
</dbReference>
<accession>A0ABZ1C6L4</accession>
<organism evidence="2 3">
    <name type="scientific">Actomonas aquatica</name>
    <dbReference type="NCBI Taxonomy" id="2866162"/>
    <lineage>
        <taxon>Bacteria</taxon>
        <taxon>Pseudomonadati</taxon>
        <taxon>Verrucomicrobiota</taxon>
        <taxon>Opitutia</taxon>
        <taxon>Opitutales</taxon>
        <taxon>Opitutaceae</taxon>
        <taxon>Actomonas</taxon>
    </lineage>
</organism>
<dbReference type="SMART" id="SM00564">
    <property type="entry name" value="PQQ"/>
    <property type="match status" value="8"/>
</dbReference>
<dbReference type="Pfam" id="PF13360">
    <property type="entry name" value="PQQ_2"/>
    <property type="match status" value="1"/>
</dbReference>
<dbReference type="PANTHER" id="PTHR44394:SF1">
    <property type="entry name" value="BETA-ALANINE-ACTIVATING ENZYME"/>
    <property type="match status" value="1"/>
</dbReference>
<dbReference type="Gene3D" id="2.40.128.630">
    <property type="match status" value="1"/>
</dbReference>
<dbReference type="Gene3D" id="2.130.10.10">
    <property type="entry name" value="YVTN repeat-like/Quinoprotein amine dehydrogenase"/>
    <property type="match status" value="1"/>
</dbReference>
<feature type="domain" description="Pyrrolo-quinoline quinone repeat" evidence="1">
    <location>
        <begin position="112"/>
        <end position="274"/>
    </location>
</feature>
<dbReference type="InterPro" id="IPR015943">
    <property type="entry name" value="WD40/YVTN_repeat-like_dom_sf"/>
</dbReference>
<reference evidence="2 3" key="1">
    <citation type="submission" date="2023-12" db="EMBL/GenBank/DDBJ databases">
        <title>Description of an unclassified Opitutus bacterium of Verrucomicrobiota.</title>
        <authorList>
            <person name="Zhang D.-F."/>
        </authorList>
    </citation>
    <scope>NUCLEOTIDE SEQUENCE [LARGE SCALE GENOMIC DNA]</scope>
    <source>
        <strain evidence="2 3">WL0086</strain>
    </source>
</reference>
<dbReference type="InterPro" id="IPR018391">
    <property type="entry name" value="PQQ_b-propeller_rpt"/>
</dbReference>
<protein>
    <submittedName>
        <fullName evidence="2">PQQ-binding-like beta-propeller repeat protein</fullName>
    </submittedName>
</protein>
<evidence type="ECO:0000259" key="1">
    <source>
        <dbReference type="Pfam" id="PF13360"/>
    </source>
</evidence>
<name>A0ABZ1C6L4_9BACT</name>
<dbReference type="InterPro" id="IPR011047">
    <property type="entry name" value="Quinoprotein_ADH-like_sf"/>
</dbReference>
<sequence>MKVRKVGAMVLSLIWGGLGLQAQTDGTLLWSYTTLSSAAGGAILSAPAVDGEGTVYFGLEIGSSSALVTGGRVLALRPDGSVKWQTNLPDWVDASPLVGRDGETLYVGCWDGEFYALDRATGAVKWSYDTEAFIGATAAQGPDGTLYVPGGDGLLHAISETGAVQWVFPATDWIQAAPTVAADGVVYFGSWDDSFYAVNPDGSLLWQAVTGGDVVGAAAVAADGTVIFGSRDRYVYALNLDGSAKWSLETGDSVEASPVIGADGTIFIGSSDGVMRAIRPDGSVKWTRDVGAEIYATAAVRADGSVVVGASDYQVHAWSADGTPLWTVEAGDWLDSSPVVTADGRIYVGSYDKKLYAIHGTVGPALSGDWPQFQRTAQRGGWQPRGSTTEATGRLQNLSVRTNAGSGAQTLVAGFVVAGEGQRSILLRGVGPTLAQSYGLTTALSDTQLKVYDPSGAQVAVNDDWDTESANETAVADTAAELGAFPLVAGAGDAAVVASFGAGSNSVHVTGVDGETGLALVEAYDAGGDADTRLVNVSARSQVGMGADVLIAGFVIDETMTLLVRGVGPALTGFQVAGAITDPLVEIHGAAGVVAQVDDWAVASDAALIAAEAATVGAFALPANGRDAAMIITLPAGVYSAVVKGANGETGVGLVEVYVLAP</sequence>
<dbReference type="Gene3D" id="2.40.10.480">
    <property type="match status" value="2"/>
</dbReference>
<proteinExistence type="predicted"/>
<dbReference type="PANTHER" id="PTHR44394">
    <property type="entry name" value="BETA-ALANINE-ACTIVATING ENZYME"/>
    <property type="match status" value="1"/>
</dbReference>
<dbReference type="EMBL" id="CP139781">
    <property type="protein sequence ID" value="WRQ87047.1"/>
    <property type="molecule type" value="Genomic_DNA"/>
</dbReference>
<evidence type="ECO:0000313" key="3">
    <source>
        <dbReference type="Proteomes" id="UP000738431"/>
    </source>
</evidence>
<evidence type="ECO:0000313" key="2">
    <source>
        <dbReference type="EMBL" id="WRQ87047.1"/>
    </source>
</evidence>
<dbReference type="SUPFAM" id="SSF50998">
    <property type="entry name" value="Quinoprotein alcohol dehydrogenase-like"/>
    <property type="match status" value="1"/>
</dbReference>
<dbReference type="InterPro" id="IPR052091">
    <property type="entry name" value="Beta-ala_Activ/Resist"/>
</dbReference>
<dbReference type="RefSeq" id="WP_221029539.1">
    <property type="nucleotide sequence ID" value="NZ_CP139781.1"/>
</dbReference>